<evidence type="ECO:0000256" key="1">
    <source>
        <dbReference type="SAM" id="SignalP"/>
    </source>
</evidence>
<organism evidence="2 3">
    <name type="scientific">Cohnella rhizosphaerae</name>
    <dbReference type="NCBI Taxonomy" id="1457232"/>
    <lineage>
        <taxon>Bacteria</taxon>
        <taxon>Bacillati</taxon>
        <taxon>Bacillota</taxon>
        <taxon>Bacilli</taxon>
        <taxon>Bacillales</taxon>
        <taxon>Paenibacillaceae</taxon>
        <taxon>Cohnella</taxon>
    </lineage>
</organism>
<name>A0A9X4QVC4_9BACL</name>
<evidence type="ECO:0000313" key="3">
    <source>
        <dbReference type="Proteomes" id="UP001153404"/>
    </source>
</evidence>
<reference evidence="2" key="1">
    <citation type="submission" date="2022-10" db="EMBL/GenBank/DDBJ databases">
        <title>Comparative genomic analysis of Cohnella hashimotonis sp. nov., isolated from the International Space Station.</title>
        <authorList>
            <person name="Simpson A."/>
            <person name="Venkateswaran K."/>
        </authorList>
    </citation>
    <scope>NUCLEOTIDE SEQUENCE</scope>
    <source>
        <strain evidence="2">DSM 28161</strain>
    </source>
</reference>
<feature type="signal peptide" evidence="1">
    <location>
        <begin position="1"/>
        <end position="26"/>
    </location>
</feature>
<keyword evidence="3" id="KW-1185">Reference proteome</keyword>
<keyword evidence="1" id="KW-0732">Signal</keyword>
<dbReference type="AlphaFoldDB" id="A0A9X4QVC4"/>
<dbReference type="Proteomes" id="UP001153404">
    <property type="component" value="Unassembled WGS sequence"/>
</dbReference>
<dbReference type="RefSeq" id="WP_277533903.1">
    <property type="nucleotide sequence ID" value="NZ_JAPDIA010000007.1"/>
</dbReference>
<comment type="caution">
    <text evidence="2">The sequence shown here is derived from an EMBL/GenBank/DDBJ whole genome shotgun (WGS) entry which is preliminary data.</text>
</comment>
<protein>
    <submittedName>
        <fullName evidence="2">Uncharacterized protein</fullName>
    </submittedName>
</protein>
<dbReference type="EMBL" id="JAPDIA010000007">
    <property type="protein sequence ID" value="MDG0811347.1"/>
    <property type="molecule type" value="Genomic_DNA"/>
</dbReference>
<evidence type="ECO:0000313" key="2">
    <source>
        <dbReference type="EMBL" id="MDG0811347.1"/>
    </source>
</evidence>
<feature type="chain" id="PRO_5040905819" evidence="1">
    <location>
        <begin position="27"/>
        <end position="46"/>
    </location>
</feature>
<accession>A0A9X4QVC4</accession>
<proteinExistence type="predicted"/>
<gene>
    <name evidence="2" type="ORF">OMP40_19725</name>
</gene>
<sequence length="46" mass="4958">MFKKWFAYAATALLAAALVIPGFAAAENDISFKDVGGNILGQRRDQ</sequence>